<evidence type="ECO:0000256" key="9">
    <source>
        <dbReference type="ARBA" id="ARBA00022968"/>
    </source>
</evidence>
<organism evidence="19 20">
    <name type="scientific">Cherax quadricarinatus</name>
    <name type="common">Australian red claw crayfish</name>
    <dbReference type="NCBI Taxonomy" id="27406"/>
    <lineage>
        <taxon>Eukaryota</taxon>
        <taxon>Metazoa</taxon>
        <taxon>Ecdysozoa</taxon>
        <taxon>Arthropoda</taxon>
        <taxon>Crustacea</taxon>
        <taxon>Multicrustacea</taxon>
        <taxon>Malacostraca</taxon>
        <taxon>Eumalacostraca</taxon>
        <taxon>Eucarida</taxon>
        <taxon>Decapoda</taxon>
        <taxon>Pleocyemata</taxon>
        <taxon>Astacidea</taxon>
        <taxon>Parastacoidea</taxon>
        <taxon>Parastacidae</taxon>
        <taxon>Cherax</taxon>
    </lineage>
</organism>
<dbReference type="EMBL" id="JARKIK010000080">
    <property type="protein sequence ID" value="KAK8726239.1"/>
    <property type="molecule type" value="Genomic_DNA"/>
</dbReference>
<keyword evidence="6 18" id="KW-0808">Transferase</keyword>
<comment type="pathway">
    <text evidence="3 18">Protein modification; protein glycosylation.</text>
</comment>
<sequence length="328" mass="37832">MPALLLQFLRQGALLRGSTVQTLVYAVMLLVMLLLLYRYTEPTQVNHLQCLTAIEELKVSLTRTVKEELGRKSPQDPKLPTIYIITPTYRRPEQMPELIRFAQTLMNVPNIHWIVADDANTTNYDVVDYLTYSSIPHTYLLTPMPEKYKQLSIKPKGVANRNGGLMWVREHATSGVVYFADDDNTYDIRLFQEIRYTERVSMFPVGLVTKAGLSSPVLKNGKFHGWYDGWIAKRKFPVDMAGFAVSVQYLLKMQNAEMPYKAGYEEDGFLRSLKIEPEEIEFKADKCTKIYVWHTQTKKNGPSQRTILQSKYNGTNLRILEKKMMIES</sequence>
<dbReference type="GO" id="GO:0005975">
    <property type="term" value="P:carbohydrate metabolic process"/>
    <property type="evidence" value="ECO:0007669"/>
    <property type="project" value="TreeGrafter"/>
</dbReference>
<evidence type="ECO:0000313" key="20">
    <source>
        <dbReference type="Proteomes" id="UP001445076"/>
    </source>
</evidence>
<dbReference type="GO" id="GO:0050650">
    <property type="term" value="P:chondroitin sulfate proteoglycan biosynthetic process"/>
    <property type="evidence" value="ECO:0007669"/>
    <property type="project" value="TreeGrafter"/>
</dbReference>
<feature type="binding site" evidence="17">
    <location>
        <position position="183"/>
    </location>
    <ligand>
        <name>Mn(2+)</name>
        <dbReference type="ChEBI" id="CHEBI:29035"/>
    </ligand>
</feature>
<dbReference type="Gene3D" id="3.90.550.10">
    <property type="entry name" value="Spore Coat Polysaccharide Biosynthesis Protein SpsA, Chain A"/>
    <property type="match status" value="1"/>
</dbReference>
<reference evidence="19 20" key="1">
    <citation type="journal article" date="2024" name="BMC Genomics">
        <title>Genome assembly of redclaw crayfish (Cherax quadricarinatus) provides insights into its immune adaptation and hypoxia tolerance.</title>
        <authorList>
            <person name="Liu Z."/>
            <person name="Zheng J."/>
            <person name="Li H."/>
            <person name="Fang K."/>
            <person name="Wang S."/>
            <person name="He J."/>
            <person name="Zhou D."/>
            <person name="Weng S."/>
            <person name="Chi M."/>
            <person name="Gu Z."/>
            <person name="He J."/>
            <person name="Li F."/>
            <person name="Wang M."/>
        </authorList>
    </citation>
    <scope>NUCLEOTIDE SEQUENCE [LARGE SCALE GENOMIC DNA]</scope>
    <source>
        <strain evidence="19">ZL_2023a</strain>
    </source>
</reference>
<dbReference type="GO" id="GO:0000139">
    <property type="term" value="C:Golgi membrane"/>
    <property type="evidence" value="ECO:0007669"/>
    <property type="project" value="UniProtKB-SubCell"/>
</dbReference>
<comment type="caution">
    <text evidence="19">The sequence shown here is derived from an EMBL/GenBank/DDBJ whole genome shotgun (WGS) entry which is preliminary data.</text>
</comment>
<gene>
    <name evidence="19" type="ORF">OTU49_017482</name>
</gene>
<keyword evidence="8 17" id="KW-0479">Metal-binding</keyword>
<dbReference type="CDD" id="cd00218">
    <property type="entry name" value="GlcAT-I"/>
    <property type="match status" value="1"/>
</dbReference>
<evidence type="ECO:0000256" key="2">
    <source>
        <dbReference type="ARBA" id="ARBA00004323"/>
    </source>
</evidence>
<dbReference type="InterPro" id="IPR005027">
    <property type="entry name" value="Glyco_trans_43"/>
</dbReference>
<keyword evidence="12 18" id="KW-0472">Membrane</keyword>
<dbReference type="InterPro" id="IPR029044">
    <property type="entry name" value="Nucleotide-diphossugar_trans"/>
</dbReference>
<feature type="active site" description="Proton donor/acceptor" evidence="16">
    <location>
        <position position="266"/>
    </location>
</feature>
<evidence type="ECO:0000256" key="4">
    <source>
        <dbReference type="ARBA" id="ARBA00007706"/>
    </source>
</evidence>
<evidence type="ECO:0000256" key="14">
    <source>
        <dbReference type="ARBA" id="ARBA00023211"/>
    </source>
</evidence>
<evidence type="ECO:0000256" key="16">
    <source>
        <dbReference type="PIRSR" id="PIRSR605027-1"/>
    </source>
</evidence>
<evidence type="ECO:0000256" key="10">
    <source>
        <dbReference type="ARBA" id="ARBA00022989"/>
    </source>
</evidence>
<evidence type="ECO:0000256" key="6">
    <source>
        <dbReference type="ARBA" id="ARBA00022679"/>
    </source>
</evidence>
<dbReference type="GO" id="GO:0015018">
    <property type="term" value="F:galactosylgalactosylxylosylprotein 3-beta-glucuronosyltransferase activity"/>
    <property type="evidence" value="ECO:0007669"/>
    <property type="project" value="UniProtKB-UniRule"/>
</dbReference>
<proteinExistence type="inferred from homology"/>
<evidence type="ECO:0000256" key="1">
    <source>
        <dbReference type="ARBA" id="ARBA00001936"/>
    </source>
</evidence>
<evidence type="ECO:0000256" key="11">
    <source>
        <dbReference type="ARBA" id="ARBA00023034"/>
    </source>
</evidence>
<evidence type="ECO:0000256" key="18">
    <source>
        <dbReference type="RuleBase" id="RU363127"/>
    </source>
</evidence>
<evidence type="ECO:0000256" key="7">
    <source>
        <dbReference type="ARBA" id="ARBA00022692"/>
    </source>
</evidence>
<dbReference type="AlphaFoldDB" id="A0AAW0WJC9"/>
<evidence type="ECO:0000256" key="15">
    <source>
        <dbReference type="ARBA" id="ARBA00047979"/>
    </source>
</evidence>
<dbReference type="PANTHER" id="PTHR10896:SF50">
    <property type="entry name" value="GALACTOSYLGALACTOSYLXYLOSYLPROTEIN 3-BETA-GLUCURONOSYLTRANSFERASE P"/>
    <property type="match status" value="1"/>
</dbReference>
<evidence type="ECO:0000256" key="13">
    <source>
        <dbReference type="ARBA" id="ARBA00023180"/>
    </source>
</evidence>
<comment type="cofactor">
    <cofactor evidence="1 17 18">
        <name>Mn(2+)</name>
        <dbReference type="ChEBI" id="CHEBI:29035"/>
    </cofactor>
</comment>
<keyword evidence="11 18" id="KW-0333">Golgi apparatus</keyword>
<dbReference type="FunFam" id="3.90.550.10:FF:000044">
    <property type="entry name" value="Galactosylgalactosylxylosylprotein 3-beta-glucuronosyltransferase"/>
    <property type="match status" value="1"/>
</dbReference>
<dbReference type="EC" id="2.4.1.135" evidence="5 18"/>
<name>A0AAW0WJC9_CHEQU</name>
<evidence type="ECO:0000256" key="3">
    <source>
        <dbReference type="ARBA" id="ARBA00004922"/>
    </source>
</evidence>
<keyword evidence="20" id="KW-1185">Reference proteome</keyword>
<accession>A0AAW0WJC9</accession>
<keyword evidence="13" id="KW-0325">Glycoprotein</keyword>
<evidence type="ECO:0000256" key="12">
    <source>
        <dbReference type="ARBA" id="ARBA00023136"/>
    </source>
</evidence>
<protein>
    <recommendedName>
        <fullName evidence="5 18">Galactosylgalactosylxylosylprotein 3-beta-glucuronosyltransferase</fullName>
        <ecNumber evidence="5 18">2.4.1.135</ecNumber>
    </recommendedName>
</protein>
<feature type="transmembrane region" description="Helical" evidence="18">
    <location>
        <begin position="20"/>
        <end position="39"/>
    </location>
</feature>
<comment type="catalytic activity">
    <reaction evidence="15 18">
        <text>3-O-(beta-D-galactosyl-(1-&gt;3)-beta-D-galactosyl-(1-&gt;4)-beta-D-xylosyl)-L-seryl-[protein] + UDP-alpha-D-glucuronate = 3-O-(beta-D-GlcA-(1-&gt;3)-beta-D-Gal-(1-&gt;3)-beta-D-Gal-(1-&gt;4)-beta-D-Xyl)-L-seryl-[protein] + UDP + H(+)</text>
        <dbReference type="Rhea" id="RHEA:24168"/>
        <dbReference type="Rhea" id="RHEA-COMP:12571"/>
        <dbReference type="Rhea" id="RHEA-COMP:12573"/>
        <dbReference type="ChEBI" id="CHEBI:15378"/>
        <dbReference type="ChEBI" id="CHEBI:58052"/>
        <dbReference type="ChEBI" id="CHEBI:58223"/>
        <dbReference type="ChEBI" id="CHEBI:132090"/>
        <dbReference type="ChEBI" id="CHEBI:132093"/>
        <dbReference type="EC" id="2.4.1.135"/>
    </reaction>
</comment>
<comment type="similarity">
    <text evidence="4 18">Belongs to the glycosyltransferase 43 family.</text>
</comment>
<keyword evidence="10 18" id="KW-1133">Transmembrane helix</keyword>
<dbReference type="Pfam" id="PF03360">
    <property type="entry name" value="Glyco_transf_43"/>
    <property type="match status" value="1"/>
</dbReference>
<evidence type="ECO:0000256" key="17">
    <source>
        <dbReference type="PIRSR" id="PIRSR605027-3"/>
    </source>
</evidence>
<evidence type="ECO:0000313" key="19">
    <source>
        <dbReference type="EMBL" id="KAK8726239.1"/>
    </source>
</evidence>
<dbReference type="Proteomes" id="UP001445076">
    <property type="component" value="Unassembled WGS sequence"/>
</dbReference>
<keyword evidence="9 18" id="KW-0735">Signal-anchor</keyword>
<keyword evidence="7 18" id="KW-0812">Transmembrane</keyword>
<dbReference type="PANTHER" id="PTHR10896">
    <property type="entry name" value="GALACTOSYLGALACTOSYLXYLOSYLPROTEIN 3-BETA-GLUCURONOSYLTRANSFERASE BETA-1,3-GLUCURONYLTRANSFERASE"/>
    <property type="match status" value="1"/>
</dbReference>
<dbReference type="SUPFAM" id="SSF53448">
    <property type="entry name" value="Nucleotide-diphospho-sugar transferases"/>
    <property type="match status" value="1"/>
</dbReference>
<keyword evidence="14 17" id="KW-0464">Manganese</keyword>
<evidence type="ECO:0000256" key="5">
    <source>
        <dbReference type="ARBA" id="ARBA00012641"/>
    </source>
</evidence>
<evidence type="ECO:0000256" key="8">
    <source>
        <dbReference type="ARBA" id="ARBA00022723"/>
    </source>
</evidence>
<comment type="subcellular location">
    <subcellularLocation>
        <location evidence="2 18">Golgi apparatus membrane</location>
        <topology evidence="2 18">Single-pass type II membrane protein</topology>
    </subcellularLocation>
</comment>
<dbReference type="GO" id="GO:0046872">
    <property type="term" value="F:metal ion binding"/>
    <property type="evidence" value="ECO:0007669"/>
    <property type="project" value="UniProtKB-KW"/>
</dbReference>